<dbReference type="Proteomes" id="UP000185999">
    <property type="component" value="Unassembled WGS sequence"/>
</dbReference>
<dbReference type="InterPro" id="IPR001763">
    <property type="entry name" value="Rhodanese-like_dom"/>
</dbReference>
<dbReference type="SUPFAM" id="SSF52821">
    <property type="entry name" value="Rhodanese/Cell cycle control phosphatase"/>
    <property type="match status" value="2"/>
</dbReference>
<organism evidence="4 5">
    <name type="scientific">Neptunomonas antarctica</name>
    <dbReference type="NCBI Taxonomy" id="619304"/>
    <lineage>
        <taxon>Bacteria</taxon>
        <taxon>Pseudomonadati</taxon>
        <taxon>Pseudomonadota</taxon>
        <taxon>Gammaproteobacteria</taxon>
        <taxon>Oceanospirillales</taxon>
        <taxon>Oceanospirillaceae</taxon>
        <taxon>Neptunomonas</taxon>
    </lineage>
</organism>
<protein>
    <submittedName>
        <fullName evidence="4">Thiosulfate/3-mercaptopyruvate sulfurtransferase</fullName>
    </submittedName>
</protein>
<dbReference type="EMBL" id="FTOE01000010">
    <property type="protein sequence ID" value="SIS99263.1"/>
    <property type="molecule type" value="Genomic_DNA"/>
</dbReference>
<evidence type="ECO:0000256" key="1">
    <source>
        <dbReference type="ARBA" id="ARBA00022679"/>
    </source>
</evidence>
<accession>A0A1N7NLJ1</accession>
<keyword evidence="2" id="KW-0677">Repeat</keyword>
<dbReference type="PANTHER" id="PTHR11364">
    <property type="entry name" value="THIOSULFATE SULFERTANSFERASE"/>
    <property type="match status" value="1"/>
</dbReference>
<dbReference type="AlphaFoldDB" id="A0A1N7NLJ1"/>
<feature type="domain" description="Rhodanese" evidence="3">
    <location>
        <begin position="167"/>
        <end position="288"/>
    </location>
</feature>
<dbReference type="InterPro" id="IPR045078">
    <property type="entry name" value="TST/MPST-like"/>
</dbReference>
<keyword evidence="5" id="KW-1185">Reference proteome</keyword>
<proteinExistence type="predicted"/>
<dbReference type="Gene3D" id="3.40.250.10">
    <property type="entry name" value="Rhodanese-like domain"/>
    <property type="match status" value="2"/>
</dbReference>
<gene>
    <name evidence="4" type="ORF">SAMN05421760_11038</name>
</gene>
<reference evidence="5" key="1">
    <citation type="submission" date="2017-01" db="EMBL/GenBank/DDBJ databases">
        <authorList>
            <person name="Varghese N."/>
            <person name="Submissions S."/>
        </authorList>
    </citation>
    <scope>NUCLEOTIDE SEQUENCE [LARGE SCALE GENOMIC DNA]</scope>
    <source>
        <strain evidence="5">DSM 22306</strain>
    </source>
</reference>
<evidence type="ECO:0000313" key="4">
    <source>
        <dbReference type="EMBL" id="SIS99263.1"/>
    </source>
</evidence>
<dbReference type="Pfam" id="PF00581">
    <property type="entry name" value="Rhodanese"/>
    <property type="match status" value="2"/>
</dbReference>
<evidence type="ECO:0000259" key="3">
    <source>
        <dbReference type="PROSITE" id="PS50206"/>
    </source>
</evidence>
<name>A0A1N7NLJ1_9GAMM</name>
<dbReference type="GO" id="GO:0004792">
    <property type="term" value="F:thiosulfate-cyanide sulfurtransferase activity"/>
    <property type="evidence" value="ECO:0007669"/>
    <property type="project" value="TreeGrafter"/>
</dbReference>
<dbReference type="RefSeq" id="WP_054339873.1">
    <property type="nucleotide sequence ID" value="NZ_FTOE01000010.1"/>
</dbReference>
<dbReference type="STRING" id="619304.SAMN05421760_11038"/>
<keyword evidence="4" id="KW-0670">Pyruvate</keyword>
<evidence type="ECO:0000313" key="5">
    <source>
        <dbReference type="Proteomes" id="UP000185999"/>
    </source>
</evidence>
<sequence>MYQTLISVDALQRHYSPQGWVVFDCRFDLADVKKGHRLYREGHIPAAQFMDLEQDLSSAVTALSGRHPLPDFEVLKEKLGKAGVTSASQVVVYDDCGGAMAARLWWLMRYLGHTSIAVLDGGYPAWVQHEGETSANVFSPAQTVYQGNLSTTDAGMPLVSSAELQQQLPDVQLVDARATPRFNGEVEPIDPVAGHIPGALNRPFQDNLTTTGVFKPADELANEWSALVNAHEPVIHMCGSGVTACHNILAMTHAGLNVLGLQNKALNNSVLYAGSWSEWIRDNTRPVECL</sequence>
<dbReference type="PANTHER" id="PTHR11364:SF27">
    <property type="entry name" value="SULFURTRANSFERASE"/>
    <property type="match status" value="1"/>
</dbReference>
<feature type="domain" description="Rhodanese" evidence="3">
    <location>
        <begin position="16"/>
        <end position="135"/>
    </location>
</feature>
<dbReference type="OrthoDB" id="9781034at2"/>
<keyword evidence="1 4" id="KW-0808">Transferase</keyword>
<evidence type="ECO:0000256" key="2">
    <source>
        <dbReference type="ARBA" id="ARBA00022737"/>
    </source>
</evidence>
<dbReference type="CDD" id="cd01449">
    <property type="entry name" value="TST_Repeat_2"/>
    <property type="match status" value="1"/>
</dbReference>
<dbReference type="PROSITE" id="PS50206">
    <property type="entry name" value="RHODANESE_3"/>
    <property type="match status" value="2"/>
</dbReference>
<dbReference type="SMART" id="SM00450">
    <property type="entry name" value="RHOD"/>
    <property type="match status" value="2"/>
</dbReference>
<dbReference type="InterPro" id="IPR036873">
    <property type="entry name" value="Rhodanese-like_dom_sf"/>
</dbReference>
<dbReference type="CDD" id="cd01448">
    <property type="entry name" value="TST_Repeat_1"/>
    <property type="match status" value="1"/>
</dbReference>